<name>A0AC35TI73_9BILA</name>
<protein>
    <submittedName>
        <fullName evidence="2">APH domain-containing protein</fullName>
    </submittedName>
</protein>
<accession>A0AC35TI73</accession>
<organism evidence="1 2">
    <name type="scientific">Rhabditophanes sp. KR3021</name>
    <dbReference type="NCBI Taxonomy" id="114890"/>
    <lineage>
        <taxon>Eukaryota</taxon>
        <taxon>Metazoa</taxon>
        <taxon>Ecdysozoa</taxon>
        <taxon>Nematoda</taxon>
        <taxon>Chromadorea</taxon>
        <taxon>Rhabditida</taxon>
        <taxon>Tylenchina</taxon>
        <taxon>Panagrolaimomorpha</taxon>
        <taxon>Strongyloidoidea</taxon>
        <taxon>Alloionematidae</taxon>
        <taxon>Rhabditophanes</taxon>
    </lineage>
</organism>
<evidence type="ECO:0000313" key="1">
    <source>
        <dbReference type="Proteomes" id="UP000095286"/>
    </source>
</evidence>
<dbReference type="WBParaSite" id="RSKR_0000090300.1">
    <property type="protein sequence ID" value="RSKR_0000090300.1"/>
    <property type="gene ID" value="RSKR_0000090300"/>
</dbReference>
<proteinExistence type="predicted"/>
<evidence type="ECO:0000313" key="2">
    <source>
        <dbReference type="WBParaSite" id="RSKR_0000090300.1"/>
    </source>
</evidence>
<reference evidence="2" key="1">
    <citation type="submission" date="2016-11" db="UniProtKB">
        <authorList>
            <consortium name="WormBaseParasite"/>
        </authorList>
    </citation>
    <scope>IDENTIFICATION</scope>
    <source>
        <strain evidence="2">KR3021</strain>
    </source>
</reference>
<dbReference type="Proteomes" id="UP000095286">
    <property type="component" value="Unplaced"/>
</dbReference>
<sequence>MVKCILFDLGGVLIPSPPQLWKQEKKDHDRILSTLLSKDVIAHFHSLEKGFLTTEDFDPIFSHFYGDGQIYKIFGDKSTKPSPIDDKWKTVIGVLKSRGIKIAILTNNFFYDRARLAPTLPLKQQDIKLFDYLFESCKLNQRKPEANIYEHVLNKMNLKGEDVVFIDDIGRNLKPARETFNIKTIKCVSIDQAISDLQQIVNVDLKYHAPATINNSVGIDKVILLPYLQNLFSTSDSHLEISKFSHGQSNPTFYIKLGSRECVLRKKPTGLVLPKAHMVDREYRILKALYGKVPVPKVYDYQEHLLDSPFYLMEYVKGRVFVDSSLPEMTPHQRTQIYAEVINVLKGIHSVDIKKASLTDYGVQDNKYVRRLFTRFKKNYELANSGNEVPSEVQKLIKWIDENEVIQETTTIVHGDYRIDNLIFHPTENKVIAVLDWELSTLGDPLSDVATCLFGHYNNAKLQQKIGKQYPEALQKAVPGLPIPEVWPILGIPNTRQMLQMYDSRLHPFSMKWMYYIAFVCFRFSSILQGVYLRHLSGQASSVNAGQFKEAPRIVASCGLQFIDEVERHTRGEKLGLFPTMIDGLSERSRDVYDKLSIFINQKIMPVEGDLIKHSTGKDQWTESPIISNLQKEAKEEGLWNLFIAKNIDPQTKYGKGFSNVEYAHMCELMGLSPFAPEIFNCNAPDTGNMEVLIKYGNERQKQEWLRPLLNKEIVSCFAMTEPDVASSDATNIQGSVVSDGKGNLLINARKWFTSGAMHPKCKL</sequence>